<accession>A0ABX1RGP6</accession>
<keyword evidence="2" id="KW-0067">ATP-binding</keyword>
<reference evidence="4 5" key="1">
    <citation type="submission" date="2020-04" db="EMBL/GenBank/DDBJ databases">
        <authorList>
            <person name="Klaysubun C."/>
            <person name="Duangmal K."/>
            <person name="Lipun K."/>
        </authorList>
    </citation>
    <scope>NUCLEOTIDE SEQUENCE [LARGE SCALE GENOMIC DNA]</scope>
    <source>
        <strain evidence="4 5">JCM 11839</strain>
    </source>
</reference>
<evidence type="ECO:0000256" key="2">
    <source>
        <dbReference type="ARBA" id="ARBA00022840"/>
    </source>
</evidence>
<dbReference type="EMBL" id="JAAXKY010000071">
    <property type="protein sequence ID" value="NMH79547.1"/>
    <property type="molecule type" value="Genomic_DNA"/>
</dbReference>
<evidence type="ECO:0000313" key="4">
    <source>
        <dbReference type="EMBL" id="NMH79547.1"/>
    </source>
</evidence>
<dbReference type="Gene3D" id="1.10.10.10">
    <property type="entry name" value="Winged helix-like DNA-binding domain superfamily/Winged helix DNA-binding domain"/>
    <property type="match status" value="1"/>
</dbReference>
<feature type="domain" description="HTH luxR-type" evidence="3">
    <location>
        <begin position="861"/>
        <end position="924"/>
    </location>
</feature>
<evidence type="ECO:0000256" key="1">
    <source>
        <dbReference type="ARBA" id="ARBA00022741"/>
    </source>
</evidence>
<dbReference type="InterPro" id="IPR041664">
    <property type="entry name" value="AAA_16"/>
</dbReference>
<dbReference type="SUPFAM" id="SSF46894">
    <property type="entry name" value="C-terminal effector domain of the bipartite response regulators"/>
    <property type="match status" value="1"/>
</dbReference>
<dbReference type="InterPro" id="IPR016032">
    <property type="entry name" value="Sig_transdc_resp-reg_C-effctor"/>
</dbReference>
<keyword evidence="1" id="KW-0547">Nucleotide-binding</keyword>
<proteinExistence type="predicted"/>
<dbReference type="InterPro" id="IPR027417">
    <property type="entry name" value="P-loop_NTPase"/>
</dbReference>
<name>A0ABX1RGP6_9PSEU</name>
<dbReference type="PRINTS" id="PR00038">
    <property type="entry name" value="HTHLUXR"/>
</dbReference>
<organism evidence="4 5">
    <name type="scientific">Pseudonocardia xinjiangensis</name>
    <dbReference type="NCBI Taxonomy" id="75289"/>
    <lineage>
        <taxon>Bacteria</taxon>
        <taxon>Bacillati</taxon>
        <taxon>Actinomycetota</taxon>
        <taxon>Actinomycetes</taxon>
        <taxon>Pseudonocardiales</taxon>
        <taxon>Pseudonocardiaceae</taxon>
        <taxon>Pseudonocardia</taxon>
    </lineage>
</organism>
<dbReference type="Proteomes" id="UP001296706">
    <property type="component" value="Unassembled WGS sequence"/>
</dbReference>
<dbReference type="InterPro" id="IPR036388">
    <property type="entry name" value="WH-like_DNA-bd_sf"/>
</dbReference>
<dbReference type="InterPro" id="IPR000792">
    <property type="entry name" value="Tscrpt_reg_LuxR_C"/>
</dbReference>
<dbReference type="SUPFAM" id="SSF52540">
    <property type="entry name" value="P-loop containing nucleoside triphosphate hydrolases"/>
    <property type="match status" value="1"/>
</dbReference>
<keyword evidence="5" id="KW-1185">Reference proteome</keyword>
<sequence length="924" mass="97376">MQTVAPLRREPDLIGRTAERSRLARAVQEARTGPARLLVLGETGIGRSSLLATAVDDARQQGFRVLAGSGTSLPGCALLRRLVTPLMSVADRLPDSLRTPLHGLVSGTDDAAVRDPGTLHGAVSSLVREAARDRPLALVIDDVQSAGQGSLDLLAFLGHRLTSEHILLLFAARGLLPPEQLDTDLPVHHVGPLSVTEATVLLARQPSPPRGWIRGEILRHAGGNPRAVIELAHSAAGGDHRPRQGFGLTVPARIRRAHTARIEELPAKTRRVLLVAAAAEDRGDLQAVLSAAGADLADCGPAEDAALITIVGHRICFRDPTVRLACYSDASEHDRRQAHRALAAFPSHDAGRRAWHLANAAEEPGEDVALLLETAAAVACRQGRHVEAAGALERAADCTSDAGRSARRCARAALLAARGGHHAWCRQLWERVRDLTGDPALLGVATAAAGQHLPLHEPASASVLPIGRLLDSGLQDRGVAMALASAAGMAALVTGDAAMRAALAGIVERAESLPVRTALGDELCPGPADAAVAASVRSIGDPGGWQRTQDADPGLHEPQSGRAELIRLLSVGTASWMADGPTVASGYLRRAVQLLREDNAVGAHPFAFVMLLDALADCGLWREAAAVQAEATDVAAAGGLPVLGRAVAAQGIALQVLRGDVAAAQQALATLDPWSNRAEDDNPMVRCLVHRAAGRVHAAAGDHALACRHYLAMFGPDGEPEHFAWSYRAVAELARSAAKANRHGPALRVLHRVRRSAGSAPSAHRAVLIDRAAALLAVDDEHAVESALHAAATGHTGGERPHDQAVAMVDYADWLRARRRFVDARPLLRAAHDTFARIGATHDAGIARELLRATGVSLRGTVEGFALLTPQQQFIAKLAAQGLSNRAIADRLVLSPRTVGSHLYQIYPKLGVVSRRQLPDVISE</sequence>
<dbReference type="PANTHER" id="PTHR16305:SF35">
    <property type="entry name" value="TRANSCRIPTIONAL ACTIVATOR DOMAIN"/>
    <property type="match status" value="1"/>
</dbReference>
<gene>
    <name evidence="4" type="ORF">HF577_20940</name>
</gene>
<dbReference type="Pfam" id="PF00196">
    <property type="entry name" value="GerE"/>
    <property type="match status" value="1"/>
</dbReference>
<dbReference type="Pfam" id="PF13191">
    <property type="entry name" value="AAA_16"/>
    <property type="match status" value="1"/>
</dbReference>
<evidence type="ECO:0000313" key="5">
    <source>
        <dbReference type="Proteomes" id="UP001296706"/>
    </source>
</evidence>
<dbReference type="PANTHER" id="PTHR16305">
    <property type="entry name" value="TESTICULAR SOLUBLE ADENYLYL CYCLASE"/>
    <property type="match status" value="1"/>
</dbReference>
<evidence type="ECO:0000259" key="3">
    <source>
        <dbReference type="PROSITE" id="PS50043"/>
    </source>
</evidence>
<dbReference type="PROSITE" id="PS50043">
    <property type="entry name" value="HTH_LUXR_2"/>
    <property type="match status" value="1"/>
</dbReference>
<dbReference type="CDD" id="cd06170">
    <property type="entry name" value="LuxR_C_like"/>
    <property type="match status" value="1"/>
</dbReference>
<protein>
    <submittedName>
        <fullName evidence="4">Helix-turn-helix transcriptional regulator</fullName>
    </submittedName>
</protein>
<comment type="caution">
    <text evidence="4">The sequence shown here is derived from an EMBL/GenBank/DDBJ whole genome shotgun (WGS) entry which is preliminary data.</text>
</comment>
<dbReference type="SMART" id="SM00421">
    <property type="entry name" value="HTH_LUXR"/>
    <property type="match status" value="1"/>
</dbReference>
<dbReference type="RefSeq" id="WP_169397611.1">
    <property type="nucleotide sequence ID" value="NZ_BAAAJH010000010.1"/>
</dbReference>